<dbReference type="Proteomes" id="UP000470332">
    <property type="component" value="Unassembled WGS sequence"/>
</dbReference>
<evidence type="ECO:0000313" key="7">
    <source>
        <dbReference type="Proteomes" id="UP000470332"/>
    </source>
</evidence>
<gene>
    <name evidence="1" type="ORF">BvMPK_2354</name>
    <name evidence="2" type="ORF">GAS37_06420</name>
    <name evidence="3" type="ORF">GAY12_01505</name>
    <name evidence="4" type="ORF">KTG10_04615</name>
</gene>
<dbReference type="Proteomes" id="UP000736888">
    <property type="component" value="Unassembled WGS sequence"/>
</dbReference>
<dbReference type="EMBL" id="WDAL01000003">
    <property type="protein sequence ID" value="KAB6640127.1"/>
    <property type="molecule type" value="Genomic_DNA"/>
</dbReference>
<dbReference type="Proteomes" id="UP000061587">
    <property type="component" value="Chromosome"/>
</dbReference>
<dbReference type="PATRIC" id="fig|821.40.peg.2819"/>
<dbReference type="EMBL" id="CP013020">
    <property type="protein sequence ID" value="ALK84951.1"/>
    <property type="molecule type" value="Genomic_DNA"/>
</dbReference>
<organism evidence="1 5">
    <name type="scientific">Phocaeicola vulgatus</name>
    <name type="common">Bacteroides vulgatus</name>
    <dbReference type="NCBI Taxonomy" id="821"/>
    <lineage>
        <taxon>Bacteria</taxon>
        <taxon>Pseudomonadati</taxon>
        <taxon>Bacteroidota</taxon>
        <taxon>Bacteroidia</taxon>
        <taxon>Bacteroidales</taxon>
        <taxon>Bacteroidaceae</taxon>
        <taxon>Phocaeicola</taxon>
    </lineage>
</organism>
<dbReference type="EMBL" id="WCXA01000010">
    <property type="protein sequence ID" value="KAB3863953.1"/>
    <property type="molecule type" value="Genomic_DNA"/>
</dbReference>
<evidence type="ECO:0000313" key="5">
    <source>
        <dbReference type="Proteomes" id="UP000061587"/>
    </source>
</evidence>
<dbReference type="Proteomes" id="UP000462015">
    <property type="component" value="Unassembled WGS sequence"/>
</dbReference>
<evidence type="ECO:0000313" key="2">
    <source>
        <dbReference type="EMBL" id="KAB3863953.1"/>
    </source>
</evidence>
<dbReference type="SUPFAM" id="SSF56399">
    <property type="entry name" value="ADP-ribosylation"/>
    <property type="match status" value="1"/>
</dbReference>
<sequence length="148" mass="17548">MNIKEKTVFHICRHKELANILKEGEIFYTDRFTLEPYHKDGKNQKEISAERARIKVDPNLPIRTKSMHICLEKDLEKWKNKLITANHKWYRIFKLSATGKVFWADSYEYDGGNYAKYWQGCDPNSEEARIEGLFQGEYQILETIEKKG</sequence>
<name>A0A0P0L9S4_PHOVU</name>
<reference evidence="5" key="1">
    <citation type="submission" date="2015-10" db="EMBL/GenBank/DDBJ databases">
        <title>Extensive mobilome-driven genome diversification in gut-associated Bacteroides vulgatus mpk.</title>
        <authorList>
            <person name="Beier S."/>
            <person name="Lange A."/>
            <person name="Huson D.H."/>
            <person name="Frick J.-S."/>
            <person name="Autenrieth I.B."/>
        </authorList>
    </citation>
    <scope>NUCLEOTIDE SEQUENCE [LARGE SCALE GENOMIC DNA]</scope>
    <source>
        <strain evidence="5">mpk</strain>
    </source>
</reference>
<evidence type="ECO:0000313" key="1">
    <source>
        <dbReference type="EMBL" id="ALK84951.1"/>
    </source>
</evidence>
<reference evidence="4" key="4">
    <citation type="submission" date="2021-06" db="EMBL/GenBank/DDBJ databases">
        <title>Collection of gut derived symbiotic bacterial strains cultured from healthy donors.</title>
        <authorList>
            <person name="Lin H."/>
            <person name="Littmann E."/>
            <person name="Pamer E.G."/>
        </authorList>
    </citation>
    <scope>NUCLEOTIDE SEQUENCE</scope>
    <source>
        <strain evidence="4">MSK.6.33</strain>
    </source>
</reference>
<proteinExistence type="predicted"/>
<dbReference type="AlphaFoldDB" id="A0A0P0L9S4"/>
<evidence type="ECO:0000313" key="6">
    <source>
        <dbReference type="Proteomes" id="UP000462015"/>
    </source>
</evidence>
<dbReference type="RefSeq" id="WP_057099089.1">
    <property type="nucleotide sequence ID" value="NZ_DAWEQP010000116.1"/>
</dbReference>
<evidence type="ECO:0000313" key="4">
    <source>
        <dbReference type="EMBL" id="MBU9138040.1"/>
    </source>
</evidence>
<dbReference type="EMBL" id="JAHPYS010000006">
    <property type="protein sequence ID" value="MBU9138040.1"/>
    <property type="molecule type" value="Genomic_DNA"/>
</dbReference>
<accession>A0A0P0L9S4</accession>
<evidence type="ECO:0000313" key="3">
    <source>
        <dbReference type="EMBL" id="KAB6640127.1"/>
    </source>
</evidence>
<reference evidence="6 7" key="3">
    <citation type="journal article" date="2019" name="Nat. Med.">
        <title>A library of human gut bacterial isolates paired with longitudinal multiomics data enables mechanistic microbiome research.</title>
        <authorList>
            <person name="Poyet M."/>
            <person name="Groussin M."/>
            <person name="Gibbons S.M."/>
            <person name="Avila-Pacheco J."/>
            <person name="Jiang X."/>
            <person name="Kearney S.M."/>
            <person name="Perrotta A.R."/>
            <person name="Berdy B."/>
            <person name="Zhao S."/>
            <person name="Lieberman T.D."/>
            <person name="Swanson P.K."/>
            <person name="Smith M."/>
            <person name="Roesemann S."/>
            <person name="Alexander J.E."/>
            <person name="Rich S.A."/>
            <person name="Livny J."/>
            <person name="Vlamakis H."/>
            <person name="Clish C."/>
            <person name="Bullock K."/>
            <person name="Deik A."/>
            <person name="Scott J."/>
            <person name="Pierce K.A."/>
            <person name="Xavier R.J."/>
            <person name="Alm E.J."/>
        </authorList>
    </citation>
    <scope>NUCLEOTIDE SEQUENCE [LARGE SCALE GENOMIC DNA]</scope>
    <source>
        <strain evidence="2 7">BIOML-A9</strain>
        <strain evidence="3 6">BIOML-A98</strain>
    </source>
</reference>
<reference evidence="1 5" key="2">
    <citation type="journal article" date="2016" name="Genome Biol. Evol.">
        <title>Extensive mobilome-driven genome diversification in mouse gut-associated Bacteroides vulgatus mpk.</title>
        <authorList>
            <person name="Lange A."/>
            <person name="Beier S."/>
            <person name="Steimle A."/>
            <person name="Autenrieth I.B."/>
            <person name="Huson D.H."/>
            <person name="Frick J.S."/>
        </authorList>
    </citation>
    <scope>NUCLEOTIDE SEQUENCE [LARGE SCALE GENOMIC DNA]</scope>
    <source>
        <strain evidence="5">mpk</strain>
        <strain evidence="1">Mpk</strain>
    </source>
</reference>
<protein>
    <submittedName>
        <fullName evidence="2">DUF2441 domain-containing protein</fullName>
    </submittedName>
</protein>